<feature type="transmembrane region" description="Helical" evidence="7">
    <location>
        <begin position="98"/>
        <end position="116"/>
    </location>
</feature>
<dbReference type="PANTHER" id="PTHR30238">
    <property type="entry name" value="MEMBRANE BOUND PREDICTED REDOX MODULATOR"/>
    <property type="match status" value="1"/>
</dbReference>
<feature type="transmembrane region" description="Helical" evidence="7">
    <location>
        <begin position="324"/>
        <end position="343"/>
    </location>
</feature>
<proteinExistence type="inferred from homology"/>
<evidence type="ECO:0000256" key="3">
    <source>
        <dbReference type="ARBA" id="ARBA00022692"/>
    </source>
</evidence>
<evidence type="ECO:0000313" key="9">
    <source>
        <dbReference type="Proteomes" id="UP000269542"/>
    </source>
</evidence>
<feature type="transmembrane region" description="Helical" evidence="7">
    <location>
        <begin position="59"/>
        <end position="78"/>
    </location>
</feature>
<feature type="transmembrane region" description="Helical" evidence="7">
    <location>
        <begin position="123"/>
        <end position="143"/>
    </location>
</feature>
<organism evidence="8 9">
    <name type="scientific">Trueperella bialowiezensis</name>
    <dbReference type="NCBI Taxonomy" id="312285"/>
    <lineage>
        <taxon>Bacteria</taxon>
        <taxon>Bacillati</taxon>
        <taxon>Actinomycetota</taxon>
        <taxon>Actinomycetes</taxon>
        <taxon>Actinomycetales</taxon>
        <taxon>Actinomycetaceae</taxon>
        <taxon>Trueperella</taxon>
    </lineage>
</organism>
<feature type="transmembrane region" description="Helical" evidence="7">
    <location>
        <begin position="256"/>
        <end position="277"/>
    </location>
</feature>
<keyword evidence="5 7" id="KW-0472">Membrane</keyword>
<keyword evidence="3 7" id="KW-0812">Transmembrane</keyword>
<evidence type="ECO:0000256" key="2">
    <source>
        <dbReference type="ARBA" id="ARBA00007511"/>
    </source>
</evidence>
<dbReference type="GO" id="GO:0016020">
    <property type="term" value="C:membrane"/>
    <property type="evidence" value="ECO:0007669"/>
    <property type="project" value="UniProtKB-SubCell"/>
</dbReference>
<evidence type="ECO:0000256" key="4">
    <source>
        <dbReference type="ARBA" id="ARBA00022989"/>
    </source>
</evidence>
<evidence type="ECO:0000256" key="6">
    <source>
        <dbReference type="SAM" id="MobiDB-lite"/>
    </source>
</evidence>
<dbReference type="EMBL" id="LR134476">
    <property type="protein sequence ID" value="VEI12398.1"/>
    <property type="molecule type" value="Genomic_DNA"/>
</dbReference>
<evidence type="ECO:0000256" key="7">
    <source>
        <dbReference type="SAM" id="Phobius"/>
    </source>
</evidence>
<dbReference type="Proteomes" id="UP000269542">
    <property type="component" value="Chromosome"/>
</dbReference>
<dbReference type="KEGG" id="tbw:NCTC13354_00075"/>
<dbReference type="Pfam" id="PF03741">
    <property type="entry name" value="TerC"/>
    <property type="match status" value="1"/>
</dbReference>
<feature type="transmembrane region" description="Helical" evidence="7">
    <location>
        <begin position="227"/>
        <end position="250"/>
    </location>
</feature>
<keyword evidence="4 7" id="KW-1133">Transmembrane helix</keyword>
<dbReference type="PANTHER" id="PTHR30238:SF0">
    <property type="entry name" value="THYLAKOID MEMBRANE PROTEIN TERC, CHLOROPLASTIC"/>
    <property type="match status" value="1"/>
</dbReference>
<dbReference type="NCBIfam" id="TIGR03718">
    <property type="entry name" value="R_switched_Alx"/>
    <property type="match status" value="1"/>
</dbReference>
<dbReference type="InterPro" id="IPR005496">
    <property type="entry name" value="Integral_membrane_TerC"/>
</dbReference>
<evidence type="ECO:0000313" key="8">
    <source>
        <dbReference type="EMBL" id="VEI12398.1"/>
    </source>
</evidence>
<dbReference type="AlphaFoldDB" id="A0A448PBR4"/>
<accession>A0A448PBR4</accession>
<feature type="transmembrane region" description="Helical" evidence="7">
    <location>
        <begin position="149"/>
        <end position="168"/>
    </location>
</feature>
<protein>
    <submittedName>
        <fullName evidence="8">Inner membrane protein alx</fullName>
    </submittedName>
</protein>
<feature type="transmembrane region" description="Helical" evidence="7">
    <location>
        <begin position="30"/>
        <end position="47"/>
    </location>
</feature>
<evidence type="ECO:0000256" key="5">
    <source>
        <dbReference type="ARBA" id="ARBA00023136"/>
    </source>
</evidence>
<evidence type="ECO:0000256" key="1">
    <source>
        <dbReference type="ARBA" id="ARBA00004141"/>
    </source>
</evidence>
<feature type="transmembrane region" description="Helical" evidence="7">
    <location>
        <begin position="284"/>
        <end position="304"/>
    </location>
</feature>
<sequence>MTTSGLFHTALATAANSADAMVVHTWEWFALFAIIFVMILWDLLGHVRKPHEPTLKEAAIWSVFYIAIALLFGVLMYFRHSPEFATEYFAGYLTEKSLSLDNIFVFIIIIAAFRVPRIYQQKVVMWGIVIALVLRFAFIMVAAAIIEQFAWVFFIFGAWMLYTAIDQIKDGVEQERDRRNPNAADPSDEYQPNALTRFVSRIFRVTDGYVGQRLVVRRDGKTWITPLMLCVIAIGSVDIMFALDSIPAIYGLTSEPFIVFAANAFSLLGLRQLYFLVDGLLDKLIYLHFGLAFILGFIALKLLVHAFHGYDMLTFIPEPTPVQSVIVILIAIGITVIASIWGAKKWPTVTSAAEIAAETGPHERPAPSLSVDPHDDEDDRV</sequence>
<name>A0A448PBR4_9ACTO</name>
<keyword evidence="9" id="KW-1185">Reference proteome</keyword>
<feature type="region of interest" description="Disordered" evidence="6">
    <location>
        <begin position="356"/>
        <end position="381"/>
    </location>
</feature>
<reference evidence="8 9" key="1">
    <citation type="submission" date="2018-12" db="EMBL/GenBank/DDBJ databases">
        <authorList>
            <consortium name="Pathogen Informatics"/>
        </authorList>
    </citation>
    <scope>NUCLEOTIDE SEQUENCE [LARGE SCALE GENOMIC DNA]</scope>
    <source>
        <strain evidence="8 9">NCTC13354</strain>
    </source>
</reference>
<comment type="subcellular location">
    <subcellularLocation>
        <location evidence="1">Membrane</location>
        <topology evidence="1">Multi-pass membrane protein</topology>
    </subcellularLocation>
</comment>
<dbReference type="InterPro" id="IPR022369">
    <property type="entry name" value="Integral_membrane_TerC_rswitch"/>
</dbReference>
<comment type="similarity">
    <text evidence="2">Belongs to the TerC family.</text>
</comment>
<gene>
    <name evidence="8" type="primary">alx</name>
    <name evidence="8" type="ORF">NCTC13354_00075</name>
</gene>